<gene>
    <name evidence="3" type="ORF">MNBD_ALPHA12-1938</name>
</gene>
<keyword evidence="2" id="KW-0472">Membrane</keyword>
<feature type="coiled-coil region" evidence="1">
    <location>
        <begin position="243"/>
        <end position="270"/>
    </location>
</feature>
<organism evidence="3">
    <name type="scientific">hydrothermal vent metagenome</name>
    <dbReference type="NCBI Taxonomy" id="652676"/>
    <lineage>
        <taxon>unclassified sequences</taxon>
        <taxon>metagenomes</taxon>
        <taxon>ecological metagenomes</taxon>
    </lineage>
</organism>
<evidence type="ECO:0000256" key="2">
    <source>
        <dbReference type="SAM" id="Phobius"/>
    </source>
</evidence>
<sequence length="487" mass="53478">MSELFGEIVKVGKELSEAWPKIIDFYQNAEGPNGEKFNLEAAIPSTDKGLWWFDERILAISVLLASFEKVKLDAGAPLPDSFVARLKASSEGLLAQLNSLSTHVDQVGNSAINNLTPSNWVVALAPNNQQINFASFLQNLVASIEGCLESYYPVAGLVKSEGIEGFSAAVREFSEKSETVRKNVKVINAAKTRAQNQTEEIEKLKLASETDHKTVTDLLEVISKRAGEIEGFYTNTQSTVEAIDAIKNAADALKNEVDSYREDFAEFQEKLEKRNTAFSNLRTDTENLFANLTSREQETADIIANANEMLAGATNAGLATTFDKTVKVLSGKLGWASWGFYFSILLLSLSAVPLGVYMLAATIDLSQSTNGLPFSIQSGNLNPATTVALFLLMVPTIWLTRFAAARHHQLFQLKEHYQFKYSLAMAVDGFKKQSPRYADEVAAVTFQNLSFNPADKLSGKGAVSDHPNRLLTKIMDQFGMNENGESK</sequence>
<feature type="transmembrane region" description="Helical" evidence="2">
    <location>
        <begin position="383"/>
        <end position="404"/>
    </location>
</feature>
<proteinExistence type="predicted"/>
<dbReference type="EMBL" id="UOEO01000213">
    <property type="protein sequence ID" value="VAW22775.1"/>
    <property type="molecule type" value="Genomic_DNA"/>
</dbReference>
<evidence type="ECO:0000256" key="1">
    <source>
        <dbReference type="SAM" id="Coils"/>
    </source>
</evidence>
<accession>A0A3B0TW37</accession>
<reference evidence="3" key="1">
    <citation type="submission" date="2018-06" db="EMBL/GenBank/DDBJ databases">
        <authorList>
            <person name="Zhirakovskaya E."/>
        </authorList>
    </citation>
    <scope>NUCLEOTIDE SEQUENCE</scope>
</reference>
<protein>
    <submittedName>
        <fullName evidence="3">Uncharacterized protein</fullName>
    </submittedName>
</protein>
<keyword evidence="1" id="KW-0175">Coiled coil</keyword>
<dbReference type="AlphaFoldDB" id="A0A3B0TW37"/>
<feature type="transmembrane region" description="Helical" evidence="2">
    <location>
        <begin position="340"/>
        <end position="363"/>
    </location>
</feature>
<name>A0A3B0TW37_9ZZZZ</name>
<keyword evidence="2" id="KW-1133">Transmembrane helix</keyword>
<keyword evidence="2" id="KW-0812">Transmembrane</keyword>
<evidence type="ECO:0000313" key="3">
    <source>
        <dbReference type="EMBL" id="VAW22775.1"/>
    </source>
</evidence>